<dbReference type="EMBL" id="LR796176">
    <property type="protein sequence ID" value="CAB4123646.1"/>
    <property type="molecule type" value="Genomic_DNA"/>
</dbReference>
<accession>A0A6J5KQR4</accession>
<dbReference type="EMBL" id="LR798268">
    <property type="protein sequence ID" value="CAB5218944.1"/>
    <property type="molecule type" value="Genomic_DNA"/>
</dbReference>
<dbReference type="EMBL" id="LR796152">
    <property type="protein sequence ID" value="CAB4122076.1"/>
    <property type="molecule type" value="Genomic_DNA"/>
</dbReference>
<evidence type="ECO:0000313" key="1">
    <source>
        <dbReference type="EMBL" id="CAB4122076.1"/>
    </source>
</evidence>
<name>A0A6J5KQR4_9CAUD</name>
<protein>
    <submittedName>
        <fullName evidence="2">Uncharacterized protein</fullName>
    </submittedName>
</protein>
<gene>
    <name evidence="3" type="ORF">UFOVP220_17</name>
    <name evidence="1" type="ORF">UFOVP26_71</name>
    <name evidence="2" type="ORF">UFOVP44_26</name>
</gene>
<evidence type="ECO:0000313" key="3">
    <source>
        <dbReference type="EMBL" id="CAB5218944.1"/>
    </source>
</evidence>
<evidence type="ECO:0000313" key="2">
    <source>
        <dbReference type="EMBL" id="CAB4123646.1"/>
    </source>
</evidence>
<sequence>MAQQPKDTNSVMDDEVAEASYGVSSAEELSEIAADYLAHNLAKVGGNPVVNAGEKVAASVVIKPADLAFKPKK</sequence>
<proteinExistence type="predicted"/>
<organism evidence="2">
    <name type="scientific">uncultured Caudovirales phage</name>
    <dbReference type="NCBI Taxonomy" id="2100421"/>
    <lineage>
        <taxon>Viruses</taxon>
        <taxon>Duplodnaviria</taxon>
        <taxon>Heunggongvirae</taxon>
        <taxon>Uroviricota</taxon>
        <taxon>Caudoviricetes</taxon>
        <taxon>Peduoviridae</taxon>
        <taxon>Maltschvirus</taxon>
        <taxon>Maltschvirus maltsch</taxon>
    </lineage>
</organism>
<reference evidence="2" key="1">
    <citation type="submission" date="2020-04" db="EMBL/GenBank/DDBJ databases">
        <authorList>
            <person name="Chiriac C."/>
            <person name="Salcher M."/>
            <person name="Ghai R."/>
            <person name="Kavagutti S V."/>
        </authorList>
    </citation>
    <scope>NUCLEOTIDE SEQUENCE</scope>
</reference>